<sequence length="296" mass="33082">MPFSKASLLLRKRNEENYLCCRPRPAVLALSTLALSGCERATVPAGYVGVKVDLYGDEKGVQQSEVGVGKYWLTWNEEIYQFPTFNQLHNYDQPFTFQTADSMDVKARIGVEYYVDPEKVTKIFQTYRKGVDEITEVNLRQNISDALINHSGKMNINSLAAGGKTQLLEQVTQDLKSKLDPIGIRIVKLSWVSDLDYPQKVKESINAKIEATQRALLRENEIAQSKAEAQKAIEQARGEAESTMLRAKAESDAIALRGEALRSNPEVLQLEAINKWNGTLPQYLTSGAATPFIPLK</sequence>
<dbReference type="GO" id="GO:0008233">
    <property type="term" value="F:peptidase activity"/>
    <property type="evidence" value="ECO:0007669"/>
    <property type="project" value="UniProtKB-KW"/>
</dbReference>
<evidence type="ECO:0000313" key="4">
    <source>
        <dbReference type="EMBL" id="PSR44687.1"/>
    </source>
</evidence>
<dbReference type="Proteomes" id="UP000240892">
    <property type="component" value="Unassembled WGS sequence"/>
</dbReference>
<keyword evidence="4" id="KW-0378">Hydrolase</keyword>
<keyword evidence="4" id="KW-0645">Protease</keyword>
<dbReference type="InterPro" id="IPR036013">
    <property type="entry name" value="Band_7/SPFH_dom_sf"/>
</dbReference>
<dbReference type="InterPro" id="IPR001107">
    <property type="entry name" value="Band_7"/>
</dbReference>
<reference evidence="4 5" key="1">
    <citation type="submission" date="2018-03" db="EMBL/GenBank/DDBJ databases">
        <title>First report of an OXA-48+CTX-M-M-producing Kluyvera ascorbata clone recovered from patients admitted in a University Hospital in Madrid, Spain.</title>
        <authorList>
            <person name="Hernandez-Garcia M."/>
            <person name="Leon-Sampedro R."/>
            <person name="Perez-Viso B."/>
            <person name="Morosini M.I."/>
            <person name="Lopez-Fresnena N."/>
            <person name="Coque T.M."/>
            <person name="Bonten M."/>
            <person name="Malhotra-Kumar S."/>
            <person name="Ruiz-Garbajosa P."/>
            <person name="Canton R."/>
        </authorList>
    </citation>
    <scope>NUCLEOTIDE SEQUENCE [LARGE SCALE GENOMIC DNA]</scope>
    <source>
        <strain evidence="4 5">KA2</strain>
    </source>
</reference>
<gene>
    <name evidence="4" type="ORF">C8256_21720</name>
</gene>
<keyword evidence="5" id="KW-1185">Reference proteome</keyword>
<dbReference type="Gene3D" id="3.30.479.30">
    <property type="entry name" value="Band 7 domain"/>
    <property type="match status" value="1"/>
</dbReference>
<protein>
    <submittedName>
        <fullName evidence="4">Serine protease</fullName>
    </submittedName>
</protein>
<accession>A0A2T2XWR0</accession>
<evidence type="ECO:0000259" key="3">
    <source>
        <dbReference type="Pfam" id="PF01145"/>
    </source>
</evidence>
<evidence type="ECO:0000256" key="1">
    <source>
        <dbReference type="ARBA" id="ARBA00004167"/>
    </source>
</evidence>
<dbReference type="AlphaFoldDB" id="A0A2T2XWR0"/>
<evidence type="ECO:0000256" key="2">
    <source>
        <dbReference type="SAM" id="Coils"/>
    </source>
</evidence>
<dbReference type="PANTHER" id="PTHR42911">
    <property type="entry name" value="MODULATOR OF FTSH PROTEASE HFLC"/>
    <property type="match status" value="1"/>
</dbReference>
<comment type="caution">
    <text evidence="4">The sequence shown here is derived from an EMBL/GenBank/DDBJ whole genome shotgun (WGS) entry which is preliminary data.</text>
</comment>
<feature type="domain" description="Band 7" evidence="3">
    <location>
        <begin position="42"/>
        <end position="229"/>
    </location>
</feature>
<comment type="subcellular location">
    <subcellularLocation>
        <location evidence="1">Membrane</location>
        <topology evidence="1">Single-pass membrane protein</topology>
    </subcellularLocation>
</comment>
<evidence type="ECO:0000313" key="5">
    <source>
        <dbReference type="Proteomes" id="UP000240892"/>
    </source>
</evidence>
<feature type="coiled-coil region" evidence="2">
    <location>
        <begin position="219"/>
        <end position="246"/>
    </location>
</feature>
<dbReference type="SUPFAM" id="SSF117892">
    <property type="entry name" value="Band 7/SPFH domain"/>
    <property type="match status" value="1"/>
</dbReference>
<dbReference type="EMBL" id="PYHO01000025">
    <property type="protein sequence ID" value="PSR44687.1"/>
    <property type="molecule type" value="Genomic_DNA"/>
</dbReference>
<keyword evidence="2" id="KW-0175">Coiled coil</keyword>
<dbReference type="GO" id="GO:0016020">
    <property type="term" value="C:membrane"/>
    <property type="evidence" value="ECO:0007669"/>
    <property type="project" value="UniProtKB-SubCell"/>
</dbReference>
<dbReference type="Pfam" id="PF01145">
    <property type="entry name" value="Band_7"/>
    <property type="match status" value="1"/>
</dbReference>
<dbReference type="PANTHER" id="PTHR42911:SF1">
    <property type="entry name" value="MODULATOR OF FTSH PROTEASE HFLC"/>
    <property type="match status" value="1"/>
</dbReference>
<organism evidence="4 5">
    <name type="scientific">Kluyvera genomosp. 2</name>
    <dbReference type="NCBI Taxonomy" id="2774054"/>
    <lineage>
        <taxon>Bacteria</taxon>
        <taxon>Pseudomonadati</taxon>
        <taxon>Pseudomonadota</taxon>
        <taxon>Gammaproteobacteria</taxon>
        <taxon>Enterobacterales</taxon>
        <taxon>Enterobacteriaceae</taxon>
        <taxon>Kluyvera</taxon>
    </lineage>
</organism>
<name>A0A2T2XWR0_9ENTR</name>
<dbReference type="GO" id="GO:0006508">
    <property type="term" value="P:proteolysis"/>
    <property type="evidence" value="ECO:0007669"/>
    <property type="project" value="UniProtKB-KW"/>
</dbReference>
<proteinExistence type="predicted"/>